<reference evidence="1 2" key="1">
    <citation type="submission" date="2015-09" db="EMBL/GenBank/DDBJ databases">
        <authorList>
            <person name="Jackson K.R."/>
            <person name="Lunt B.L."/>
            <person name="Fisher J.N.B."/>
            <person name="Gardner A.V."/>
            <person name="Bailey M.E."/>
            <person name="Deus L.M."/>
            <person name="Earl A.S."/>
            <person name="Gibby P.D."/>
            <person name="Hartmann K.A."/>
            <person name="Liu J.E."/>
            <person name="Manci A.M."/>
            <person name="Nielsen D.A."/>
            <person name="Solomon M.B."/>
            <person name="Breakwell D.P."/>
            <person name="Burnett S.H."/>
            <person name="Grose J.H."/>
        </authorList>
    </citation>
    <scope>NUCLEOTIDE SEQUENCE [LARGE SCALE GENOMIC DNA]</scope>
    <source>
        <strain evidence="1 2">16</strain>
    </source>
</reference>
<evidence type="ECO:0000313" key="1">
    <source>
        <dbReference type="EMBL" id="KPL55543.1"/>
    </source>
</evidence>
<evidence type="ECO:0000313" key="2">
    <source>
        <dbReference type="Proteomes" id="UP000048984"/>
    </source>
</evidence>
<dbReference type="EMBL" id="LJYW01000001">
    <property type="protein sequence ID" value="KPL55543.1"/>
    <property type="molecule type" value="Genomic_DNA"/>
</dbReference>
<name>A0A0P6W8P7_9HYPH</name>
<dbReference type="STRING" id="665126.ABB55_27650"/>
<dbReference type="RefSeq" id="WP_054361711.1">
    <property type="nucleotide sequence ID" value="NZ_LJYW01000001.1"/>
</dbReference>
<proteinExistence type="predicted"/>
<gene>
    <name evidence="1" type="ORF">ABB55_27650</name>
</gene>
<organism evidence="1 2">
    <name type="scientific">Prosthecodimorpha hirschii</name>
    <dbReference type="NCBI Taxonomy" id="665126"/>
    <lineage>
        <taxon>Bacteria</taxon>
        <taxon>Pseudomonadati</taxon>
        <taxon>Pseudomonadota</taxon>
        <taxon>Alphaproteobacteria</taxon>
        <taxon>Hyphomicrobiales</taxon>
        <taxon>Ancalomicrobiaceae</taxon>
        <taxon>Prosthecodimorpha</taxon>
    </lineage>
</organism>
<dbReference type="AlphaFoldDB" id="A0A0P6W8P7"/>
<sequence length="159" mass="17290">MTDPATHHGYALVSLPPTARRVASVDVILIEQVRPDGTLAGPFAGPGGRRRTQASRSFAAGAVIARFGRMPKPLEREDAITRWHAGRTLDARARSRAYARARRLTPRAAAELLGGIARTPIARAEARRLAMAAQCLEEEEAIARFMAPGPTPKRIRRHG</sequence>
<keyword evidence="2" id="KW-1185">Reference proteome</keyword>
<accession>A0A0P6W8P7</accession>
<protein>
    <submittedName>
        <fullName evidence="1">Uncharacterized protein</fullName>
    </submittedName>
</protein>
<dbReference type="Proteomes" id="UP000048984">
    <property type="component" value="Unassembled WGS sequence"/>
</dbReference>
<reference evidence="1 2" key="2">
    <citation type="submission" date="2015-10" db="EMBL/GenBank/DDBJ databases">
        <title>Draft Genome Sequence of Prosthecomicrobium hirschii ATCC 27832.</title>
        <authorList>
            <person name="Daniel J."/>
            <person name="Givan S.A."/>
            <person name="Brun Y.V."/>
            <person name="Brown P.J."/>
        </authorList>
    </citation>
    <scope>NUCLEOTIDE SEQUENCE [LARGE SCALE GENOMIC DNA]</scope>
    <source>
        <strain evidence="1 2">16</strain>
    </source>
</reference>
<comment type="caution">
    <text evidence="1">The sequence shown here is derived from an EMBL/GenBank/DDBJ whole genome shotgun (WGS) entry which is preliminary data.</text>
</comment>